<evidence type="ECO:0000313" key="2">
    <source>
        <dbReference type="EMBL" id="OAG12066.1"/>
    </source>
</evidence>
<feature type="compositionally biased region" description="Polar residues" evidence="1">
    <location>
        <begin position="146"/>
        <end position="157"/>
    </location>
</feature>
<gene>
    <name evidence="2" type="ORF">CC84DRAFT_65720</name>
</gene>
<accession>A0A177CXW8</accession>
<feature type="region of interest" description="Disordered" evidence="1">
    <location>
        <begin position="1"/>
        <end position="25"/>
    </location>
</feature>
<name>A0A177CXW8_9PLEO</name>
<dbReference type="EMBL" id="KV441548">
    <property type="protein sequence ID" value="OAG12066.1"/>
    <property type="molecule type" value="Genomic_DNA"/>
</dbReference>
<dbReference type="AlphaFoldDB" id="A0A177CXW8"/>
<dbReference type="RefSeq" id="XP_018042431.1">
    <property type="nucleotide sequence ID" value="XM_018187038.1"/>
</dbReference>
<evidence type="ECO:0000256" key="1">
    <source>
        <dbReference type="SAM" id="MobiDB-lite"/>
    </source>
</evidence>
<keyword evidence="3" id="KW-1185">Reference proteome</keyword>
<feature type="region of interest" description="Disordered" evidence="1">
    <location>
        <begin position="128"/>
        <end position="157"/>
    </location>
</feature>
<protein>
    <submittedName>
        <fullName evidence="2">Uncharacterized protein</fullName>
    </submittedName>
</protein>
<proteinExistence type="predicted"/>
<organism evidence="2 3">
    <name type="scientific">Paraphaeosphaeria sporulosa</name>
    <dbReference type="NCBI Taxonomy" id="1460663"/>
    <lineage>
        <taxon>Eukaryota</taxon>
        <taxon>Fungi</taxon>
        <taxon>Dikarya</taxon>
        <taxon>Ascomycota</taxon>
        <taxon>Pezizomycotina</taxon>
        <taxon>Dothideomycetes</taxon>
        <taxon>Pleosporomycetidae</taxon>
        <taxon>Pleosporales</taxon>
        <taxon>Massarineae</taxon>
        <taxon>Didymosphaeriaceae</taxon>
        <taxon>Paraphaeosphaeria</taxon>
    </lineage>
</organism>
<dbReference type="InParanoid" id="A0A177CXW8"/>
<evidence type="ECO:0000313" key="3">
    <source>
        <dbReference type="Proteomes" id="UP000077069"/>
    </source>
</evidence>
<sequence>MRAATDSGRGKGAPSRQTGRPASAMTACIQRSQPSCQLRCEHCPFAKPRAKRAAHAVAAGDLAIAHARPHDAPILPARTSSGKLFELRACGALVREAKARCDSRKMHPGRCAHGAVVQHMALTSTWAQAPQRAAEHPSKTIDASARRNSNLRQNAKV</sequence>
<dbReference type="GeneID" id="28770524"/>
<reference evidence="2 3" key="1">
    <citation type="submission" date="2016-05" db="EMBL/GenBank/DDBJ databases">
        <title>Comparative analysis of secretome profiles of manganese(II)-oxidizing ascomycete fungi.</title>
        <authorList>
            <consortium name="DOE Joint Genome Institute"/>
            <person name="Zeiner C.A."/>
            <person name="Purvine S.O."/>
            <person name="Zink E.M."/>
            <person name="Wu S."/>
            <person name="Pasa-Tolic L."/>
            <person name="Chaput D.L."/>
            <person name="Haridas S."/>
            <person name="Grigoriev I.V."/>
            <person name="Santelli C.M."/>
            <person name="Hansel C.M."/>
        </authorList>
    </citation>
    <scope>NUCLEOTIDE SEQUENCE [LARGE SCALE GENOMIC DNA]</scope>
    <source>
        <strain evidence="2 3">AP3s5-JAC2a</strain>
    </source>
</reference>
<dbReference type="Proteomes" id="UP000077069">
    <property type="component" value="Unassembled WGS sequence"/>
</dbReference>